<comment type="caution">
    <text evidence="1">The sequence shown here is derived from an EMBL/GenBank/DDBJ whole genome shotgun (WGS) entry which is preliminary data.</text>
</comment>
<protein>
    <submittedName>
        <fullName evidence="1">Uncharacterized protein</fullName>
    </submittedName>
</protein>
<keyword evidence="2" id="KW-1185">Reference proteome</keyword>
<organism evidence="1 2">
    <name type="scientific">Carnegiea gigantea</name>
    <dbReference type="NCBI Taxonomy" id="171969"/>
    <lineage>
        <taxon>Eukaryota</taxon>
        <taxon>Viridiplantae</taxon>
        <taxon>Streptophyta</taxon>
        <taxon>Embryophyta</taxon>
        <taxon>Tracheophyta</taxon>
        <taxon>Spermatophyta</taxon>
        <taxon>Magnoliopsida</taxon>
        <taxon>eudicotyledons</taxon>
        <taxon>Gunneridae</taxon>
        <taxon>Pentapetalae</taxon>
        <taxon>Caryophyllales</taxon>
        <taxon>Cactineae</taxon>
        <taxon>Cactaceae</taxon>
        <taxon>Cactoideae</taxon>
        <taxon>Echinocereeae</taxon>
        <taxon>Carnegiea</taxon>
    </lineage>
</organism>
<dbReference type="Proteomes" id="UP001153076">
    <property type="component" value="Unassembled WGS sequence"/>
</dbReference>
<dbReference type="EMBL" id="JAKOGI010000954">
    <property type="protein sequence ID" value="KAJ8428955.1"/>
    <property type="molecule type" value="Genomic_DNA"/>
</dbReference>
<evidence type="ECO:0000313" key="1">
    <source>
        <dbReference type="EMBL" id="KAJ8428955.1"/>
    </source>
</evidence>
<accession>A0A9Q1Q4Z9</accession>
<sequence>MPIDMDSNREEEVVEIDNRDARKTTTVQIGVYKPVADSTLALMPIELNLDDLCGDVMKMNLQMMRTIMLHPRSDPGSDWVDRQTELGLNKIVLRRFLYPKPKNRATRTGQQQPLHLPHHSRYSSPLSLLPHSIIVTIKETTPIASEFGTRPKIGPDYV</sequence>
<reference evidence="1" key="1">
    <citation type="submission" date="2022-04" db="EMBL/GenBank/DDBJ databases">
        <title>Carnegiea gigantea Genome sequencing and assembly v2.</title>
        <authorList>
            <person name="Copetti D."/>
            <person name="Sanderson M.J."/>
            <person name="Burquez A."/>
            <person name="Wojciechowski M.F."/>
        </authorList>
    </citation>
    <scope>NUCLEOTIDE SEQUENCE</scope>
    <source>
        <strain evidence="1">SGP5-SGP5p</strain>
        <tissue evidence="1">Aerial part</tissue>
    </source>
</reference>
<name>A0A9Q1Q4Z9_9CARY</name>
<proteinExistence type="predicted"/>
<dbReference type="AlphaFoldDB" id="A0A9Q1Q4Z9"/>
<evidence type="ECO:0000313" key="2">
    <source>
        <dbReference type="Proteomes" id="UP001153076"/>
    </source>
</evidence>
<gene>
    <name evidence="1" type="ORF">Cgig2_003286</name>
</gene>